<proteinExistence type="predicted"/>
<sequence length="38" mass="4523">MTEWERAATASHLRGADDFRAQAQFIFEYIRSRRLPKP</sequence>
<accession>A0A380TKH3</accession>
<name>A0A380TKH3_9ZZZZ</name>
<reference evidence="1" key="1">
    <citation type="submission" date="2018-07" db="EMBL/GenBank/DDBJ databases">
        <authorList>
            <person name="Quirk P.G."/>
            <person name="Krulwich T.A."/>
        </authorList>
    </citation>
    <scope>NUCLEOTIDE SEQUENCE</scope>
</reference>
<dbReference type="EMBL" id="UIDG01000634">
    <property type="protein sequence ID" value="SUS08658.1"/>
    <property type="molecule type" value="Genomic_DNA"/>
</dbReference>
<evidence type="ECO:0000313" key="1">
    <source>
        <dbReference type="EMBL" id="SUS08658.1"/>
    </source>
</evidence>
<gene>
    <name evidence="1" type="ORF">DF3PB_80026</name>
</gene>
<dbReference type="AlphaFoldDB" id="A0A380TKH3"/>
<protein>
    <submittedName>
        <fullName evidence="1">Uncharacterized protein</fullName>
    </submittedName>
</protein>
<organism evidence="1">
    <name type="scientific">metagenome</name>
    <dbReference type="NCBI Taxonomy" id="256318"/>
    <lineage>
        <taxon>unclassified sequences</taxon>
        <taxon>metagenomes</taxon>
    </lineage>
</organism>